<dbReference type="GO" id="GO:0004130">
    <property type="term" value="F:cytochrome-c peroxidase activity"/>
    <property type="evidence" value="ECO:0007669"/>
    <property type="project" value="TreeGrafter"/>
</dbReference>
<keyword evidence="5" id="KW-0574">Periplasm</keyword>
<evidence type="ECO:0000256" key="5">
    <source>
        <dbReference type="ARBA" id="ARBA00022764"/>
    </source>
</evidence>
<feature type="domain" description="Cytochrome c" evidence="10">
    <location>
        <begin position="204"/>
        <end position="332"/>
    </location>
</feature>
<evidence type="ECO:0000256" key="6">
    <source>
        <dbReference type="ARBA" id="ARBA00023002"/>
    </source>
</evidence>
<comment type="cofactor">
    <cofactor evidence="8">
        <name>heme</name>
        <dbReference type="ChEBI" id="CHEBI:30413"/>
    </cofactor>
    <text evidence="8">Binds 2 heme groups.</text>
</comment>
<feature type="binding site" description="axial binding residue" evidence="9">
    <location>
        <position position="221"/>
    </location>
    <ligand>
        <name>heme c</name>
        <dbReference type="ChEBI" id="CHEBI:61717"/>
        <label>2</label>
    </ligand>
    <ligandPart>
        <name>Fe</name>
        <dbReference type="ChEBI" id="CHEBI:18248"/>
    </ligandPart>
</feature>
<evidence type="ECO:0000256" key="2">
    <source>
        <dbReference type="ARBA" id="ARBA00022617"/>
    </source>
</evidence>
<dbReference type="Pfam" id="PF03150">
    <property type="entry name" value="CCP_MauG"/>
    <property type="match status" value="1"/>
</dbReference>
<feature type="binding site" description="covalent" evidence="8">
    <location>
        <position position="75"/>
    </location>
    <ligand>
        <name>heme c</name>
        <dbReference type="ChEBI" id="CHEBI:61717"/>
        <label>1</label>
    </ligand>
</feature>
<dbReference type="AlphaFoldDB" id="A0A3D8Y9H9"/>
<comment type="PTM">
    <text evidence="8">Binds 2 heme groups per subunit.</text>
</comment>
<gene>
    <name evidence="11" type="ORF">DSL64_15830</name>
</gene>
<dbReference type="EMBL" id="QNUL01000012">
    <property type="protein sequence ID" value="REA60142.1"/>
    <property type="molecule type" value="Genomic_DNA"/>
</dbReference>
<keyword evidence="12" id="KW-1185">Reference proteome</keyword>
<dbReference type="SUPFAM" id="SSF46626">
    <property type="entry name" value="Cytochrome c"/>
    <property type="match status" value="2"/>
</dbReference>
<accession>A0A3D8Y9H9</accession>
<comment type="caution">
    <text evidence="11">The sequence shown here is derived from an EMBL/GenBank/DDBJ whole genome shotgun (WGS) entry which is preliminary data.</text>
</comment>
<evidence type="ECO:0000313" key="11">
    <source>
        <dbReference type="EMBL" id="REA60142.1"/>
    </source>
</evidence>
<dbReference type="RefSeq" id="WP_115831887.1">
    <property type="nucleotide sequence ID" value="NZ_QNUL01000012.1"/>
</dbReference>
<evidence type="ECO:0000256" key="4">
    <source>
        <dbReference type="ARBA" id="ARBA00022729"/>
    </source>
</evidence>
<feature type="binding site" description="axial binding residue" evidence="9">
    <location>
        <position position="76"/>
    </location>
    <ligand>
        <name>heme c</name>
        <dbReference type="ChEBI" id="CHEBI:61717"/>
        <label>1</label>
    </ligand>
    <ligandPart>
        <name>Fe</name>
        <dbReference type="ChEBI" id="CHEBI:18248"/>
    </ligandPart>
</feature>
<dbReference type="InterPro" id="IPR036909">
    <property type="entry name" value="Cyt_c-like_dom_sf"/>
</dbReference>
<feature type="binding site" description="covalent" evidence="8">
    <location>
        <position position="72"/>
    </location>
    <ligand>
        <name>heme c</name>
        <dbReference type="ChEBI" id="CHEBI:61717"/>
        <label>1</label>
    </ligand>
</feature>
<dbReference type="InterPro" id="IPR026259">
    <property type="entry name" value="MauG/Cytc_peroxidase"/>
</dbReference>
<dbReference type="PANTHER" id="PTHR30600:SF9">
    <property type="entry name" value="BLR7738 PROTEIN"/>
    <property type="match status" value="1"/>
</dbReference>
<feature type="binding site" description="covalent" evidence="8">
    <location>
        <position position="217"/>
    </location>
    <ligand>
        <name>heme c</name>
        <dbReference type="ChEBI" id="CHEBI:61717"/>
        <label>2</label>
    </ligand>
</feature>
<evidence type="ECO:0000256" key="1">
    <source>
        <dbReference type="ARBA" id="ARBA00004418"/>
    </source>
</evidence>
<keyword evidence="3 9" id="KW-0479">Metal-binding</keyword>
<dbReference type="Proteomes" id="UP000256373">
    <property type="component" value="Unassembled WGS sequence"/>
</dbReference>
<dbReference type="GO" id="GO:0046872">
    <property type="term" value="F:metal ion binding"/>
    <property type="evidence" value="ECO:0007669"/>
    <property type="project" value="UniProtKB-KW"/>
</dbReference>
<keyword evidence="7 9" id="KW-0408">Iron</keyword>
<dbReference type="PANTHER" id="PTHR30600">
    <property type="entry name" value="CYTOCHROME C PEROXIDASE-RELATED"/>
    <property type="match status" value="1"/>
</dbReference>
<protein>
    <submittedName>
        <fullName evidence="11">Cytochrome-c peroxidase</fullName>
    </submittedName>
</protein>
<keyword evidence="2 8" id="KW-0349">Heme</keyword>
<evidence type="ECO:0000259" key="10">
    <source>
        <dbReference type="PROSITE" id="PS51007"/>
    </source>
</evidence>
<dbReference type="GO" id="GO:0042597">
    <property type="term" value="C:periplasmic space"/>
    <property type="evidence" value="ECO:0007669"/>
    <property type="project" value="UniProtKB-SubCell"/>
</dbReference>
<sequence>MKQIAFLAAALWLTSCSKNEIEPEPETYTFQVPKHFPQPVFDTHNAMSWQGIELGRKLFYDMRLSANNKVSCASCHDPKLAFTDGVQFSEAGVSGTALHRHSPALFNLAWANNGLFWDGGSTNLESQVFGPLTAHDEMAQNLYELIDELNAEADYVLRFQNTFSEPVSSQNVAKALAQFQRSLVSASSKYDRYRLNSPGGSLTTDELAGMALVRQKCQSCHAGELFTDQGYHNNGIDSDFSNAEHEGLYMGRYRISYDLADVGKFKTPSLRNVALTAPYMHDGRFNSIEDVLTHYSEGVKESATLDPHLPPGGLKLTDQQKKQISAFLHTLTDIDFINNVNHQKP</sequence>
<keyword evidence="11" id="KW-0575">Peroxidase</keyword>
<evidence type="ECO:0000256" key="3">
    <source>
        <dbReference type="ARBA" id="ARBA00022723"/>
    </source>
</evidence>
<name>A0A3D8Y9H9_9BACT</name>
<comment type="subcellular location">
    <subcellularLocation>
        <location evidence="1">Periplasm</location>
    </subcellularLocation>
</comment>
<dbReference type="InterPro" id="IPR009056">
    <property type="entry name" value="Cyt_c-like_dom"/>
</dbReference>
<organism evidence="11 12">
    <name type="scientific">Dyadobacter luteus</name>
    <dbReference type="NCBI Taxonomy" id="2259619"/>
    <lineage>
        <taxon>Bacteria</taxon>
        <taxon>Pseudomonadati</taxon>
        <taxon>Bacteroidota</taxon>
        <taxon>Cytophagia</taxon>
        <taxon>Cytophagales</taxon>
        <taxon>Spirosomataceae</taxon>
        <taxon>Dyadobacter</taxon>
    </lineage>
</organism>
<evidence type="ECO:0000256" key="8">
    <source>
        <dbReference type="PIRSR" id="PIRSR000294-1"/>
    </source>
</evidence>
<proteinExistence type="predicted"/>
<dbReference type="InterPro" id="IPR004852">
    <property type="entry name" value="Di-haem_cyt_c_peroxidsae"/>
</dbReference>
<keyword evidence="4" id="KW-0732">Signal</keyword>
<dbReference type="PROSITE" id="PS51007">
    <property type="entry name" value="CYTC"/>
    <property type="match status" value="1"/>
</dbReference>
<reference evidence="11 12" key="1">
    <citation type="submission" date="2018-07" db="EMBL/GenBank/DDBJ databases">
        <title>Dyadobacter roseus sp. nov., isolated from rose rhizosphere soil.</title>
        <authorList>
            <person name="Chen L."/>
        </authorList>
    </citation>
    <scope>NUCLEOTIDE SEQUENCE [LARGE SCALE GENOMIC DNA]</scope>
    <source>
        <strain evidence="11 12">RS19</strain>
    </source>
</reference>
<dbReference type="PROSITE" id="PS51257">
    <property type="entry name" value="PROKAR_LIPOPROTEIN"/>
    <property type="match status" value="1"/>
</dbReference>
<evidence type="ECO:0000256" key="9">
    <source>
        <dbReference type="PIRSR" id="PIRSR000294-2"/>
    </source>
</evidence>
<dbReference type="GO" id="GO:0009055">
    <property type="term" value="F:electron transfer activity"/>
    <property type="evidence" value="ECO:0007669"/>
    <property type="project" value="InterPro"/>
</dbReference>
<dbReference type="PIRSF" id="PIRSF000294">
    <property type="entry name" value="Cytochrome-c_peroxidase"/>
    <property type="match status" value="1"/>
</dbReference>
<evidence type="ECO:0000256" key="7">
    <source>
        <dbReference type="ARBA" id="ARBA00023004"/>
    </source>
</evidence>
<feature type="binding site" description="covalent" evidence="8">
    <location>
        <position position="220"/>
    </location>
    <ligand>
        <name>heme c</name>
        <dbReference type="ChEBI" id="CHEBI:61717"/>
        <label>2</label>
    </ligand>
</feature>
<keyword evidence="6" id="KW-0560">Oxidoreductase</keyword>
<dbReference type="InterPro" id="IPR051395">
    <property type="entry name" value="Cytochrome_c_Peroxidase/MauG"/>
</dbReference>
<dbReference type="GO" id="GO:0020037">
    <property type="term" value="F:heme binding"/>
    <property type="evidence" value="ECO:0007669"/>
    <property type="project" value="InterPro"/>
</dbReference>
<evidence type="ECO:0000313" key="12">
    <source>
        <dbReference type="Proteomes" id="UP000256373"/>
    </source>
</evidence>
<dbReference type="Gene3D" id="1.10.760.10">
    <property type="entry name" value="Cytochrome c-like domain"/>
    <property type="match status" value="2"/>
</dbReference>
<dbReference type="OrthoDB" id="9805202at2"/>